<dbReference type="WBParaSite" id="Minc3s00011g00763">
    <property type="protein sequence ID" value="Minc3s00011g00763"/>
    <property type="gene ID" value="Minc3s00011g00763"/>
</dbReference>
<evidence type="ECO:0000313" key="1">
    <source>
        <dbReference type="Proteomes" id="UP000887563"/>
    </source>
</evidence>
<keyword evidence="1" id="KW-1185">Reference proteome</keyword>
<proteinExistence type="predicted"/>
<dbReference type="AlphaFoldDB" id="A0A914KHC4"/>
<dbReference type="Proteomes" id="UP000887563">
    <property type="component" value="Unplaced"/>
</dbReference>
<protein>
    <submittedName>
        <fullName evidence="2">Candidate secreted effector</fullName>
    </submittedName>
</protein>
<organism evidence="1 2">
    <name type="scientific">Meloidogyne incognita</name>
    <name type="common">Southern root-knot nematode worm</name>
    <name type="synonym">Oxyuris incognita</name>
    <dbReference type="NCBI Taxonomy" id="6306"/>
    <lineage>
        <taxon>Eukaryota</taxon>
        <taxon>Metazoa</taxon>
        <taxon>Ecdysozoa</taxon>
        <taxon>Nematoda</taxon>
        <taxon>Chromadorea</taxon>
        <taxon>Rhabditida</taxon>
        <taxon>Tylenchina</taxon>
        <taxon>Tylenchomorpha</taxon>
        <taxon>Tylenchoidea</taxon>
        <taxon>Meloidogynidae</taxon>
        <taxon>Meloidogyninae</taxon>
        <taxon>Meloidogyne</taxon>
        <taxon>Meloidogyne incognita group</taxon>
    </lineage>
</organism>
<evidence type="ECO:0000313" key="2">
    <source>
        <dbReference type="WBParaSite" id="Minc3s00011g00763"/>
    </source>
</evidence>
<name>A0A914KHC4_MELIC</name>
<reference evidence="2" key="1">
    <citation type="submission" date="2022-11" db="UniProtKB">
        <authorList>
            <consortium name="WormBaseParasite"/>
        </authorList>
    </citation>
    <scope>IDENTIFICATION</scope>
</reference>
<accession>A0A914KHC4</accession>
<sequence>MNMEQKGGKECWRTESKTRRCGHLHCWLSPIWRWRRNIIIKRGGWSPSCSIR</sequence>